<evidence type="ECO:0000256" key="7">
    <source>
        <dbReference type="SAM" id="Coils"/>
    </source>
</evidence>
<reference evidence="9" key="3">
    <citation type="submission" date="2025-09" db="UniProtKB">
        <authorList>
            <consortium name="Ensembl"/>
        </authorList>
    </citation>
    <scope>IDENTIFICATION</scope>
</reference>
<dbReference type="PROSITE" id="PS50950">
    <property type="entry name" value="ZF_THAP"/>
    <property type="match status" value="1"/>
</dbReference>
<reference evidence="9" key="1">
    <citation type="submission" date="2019-06" db="EMBL/GenBank/DDBJ databases">
        <authorList>
            <consortium name="Wellcome Sanger Institute Data Sharing"/>
        </authorList>
    </citation>
    <scope>NUCLEOTIDE SEQUENCE [LARGE SCALE GENOMIC DNA]</scope>
</reference>
<organism evidence="9 10">
    <name type="scientific">Sphaeramia orbicularis</name>
    <name type="common">orbiculate cardinalfish</name>
    <dbReference type="NCBI Taxonomy" id="375764"/>
    <lineage>
        <taxon>Eukaryota</taxon>
        <taxon>Metazoa</taxon>
        <taxon>Chordata</taxon>
        <taxon>Craniata</taxon>
        <taxon>Vertebrata</taxon>
        <taxon>Euteleostomi</taxon>
        <taxon>Actinopterygii</taxon>
        <taxon>Neopterygii</taxon>
        <taxon>Teleostei</taxon>
        <taxon>Neoteleostei</taxon>
        <taxon>Acanthomorphata</taxon>
        <taxon>Gobiaria</taxon>
        <taxon>Kurtiformes</taxon>
        <taxon>Apogonoidei</taxon>
        <taxon>Apogonidae</taxon>
        <taxon>Apogoninae</taxon>
        <taxon>Sphaeramia</taxon>
    </lineage>
</organism>
<evidence type="ECO:0000256" key="2">
    <source>
        <dbReference type="ARBA" id="ARBA00022723"/>
    </source>
</evidence>
<dbReference type="AlphaFoldDB" id="A0A672Z375"/>
<keyword evidence="7" id="KW-0175">Coiled coil</keyword>
<dbReference type="GO" id="GO:0008270">
    <property type="term" value="F:zinc ion binding"/>
    <property type="evidence" value="ECO:0007669"/>
    <property type="project" value="UniProtKB-KW"/>
</dbReference>
<dbReference type="InterPro" id="IPR006612">
    <property type="entry name" value="THAP_Znf"/>
</dbReference>
<feature type="domain" description="THAP-type" evidence="8">
    <location>
        <begin position="1"/>
        <end position="72"/>
    </location>
</feature>
<accession>A0A672Z375</accession>
<evidence type="ECO:0000256" key="6">
    <source>
        <dbReference type="PROSITE-ProRule" id="PRU00309"/>
    </source>
</evidence>
<feature type="coiled-coil region" evidence="7">
    <location>
        <begin position="125"/>
        <end position="152"/>
    </location>
</feature>
<keyword evidence="5 6" id="KW-0238">DNA-binding</keyword>
<evidence type="ECO:0000256" key="3">
    <source>
        <dbReference type="ARBA" id="ARBA00022771"/>
    </source>
</evidence>
<dbReference type="Proteomes" id="UP000472271">
    <property type="component" value="Chromosome 4"/>
</dbReference>
<dbReference type="GO" id="GO:0003677">
    <property type="term" value="F:DNA binding"/>
    <property type="evidence" value="ECO:0007669"/>
    <property type="project" value="UniProtKB-UniRule"/>
</dbReference>
<evidence type="ECO:0000259" key="8">
    <source>
        <dbReference type="PROSITE" id="PS50950"/>
    </source>
</evidence>
<dbReference type="Pfam" id="PF13359">
    <property type="entry name" value="DDE_Tnp_4"/>
    <property type="match status" value="1"/>
</dbReference>
<comment type="cofactor">
    <cofactor evidence="1">
        <name>a divalent metal cation</name>
        <dbReference type="ChEBI" id="CHEBI:60240"/>
    </cofactor>
</comment>
<dbReference type="InParanoid" id="A0A672Z375"/>
<evidence type="ECO:0000313" key="10">
    <source>
        <dbReference type="Proteomes" id="UP000472271"/>
    </source>
</evidence>
<dbReference type="Ensembl" id="ENSSORT00005012056.1">
    <property type="protein sequence ID" value="ENSSORP00005011671.1"/>
    <property type="gene ID" value="ENSSORG00005006237.1"/>
</dbReference>
<reference evidence="9" key="2">
    <citation type="submission" date="2025-08" db="UniProtKB">
        <authorList>
            <consortium name="Ensembl"/>
        </authorList>
    </citation>
    <scope>IDENTIFICATION</scope>
</reference>
<evidence type="ECO:0000256" key="4">
    <source>
        <dbReference type="ARBA" id="ARBA00022833"/>
    </source>
</evidence>
<dbReference type="PANTHER" id="PTHR23080">
    <property type="entry name" value="THAP DOMAIN PROTEIN"/>
    <property type="match status" value="1"/>
</dbReference>
<name>A0A672Z375_9TELE</name>
<evidence type="ECO:0000313" key="9">
    <source>
        <dbReference type="Ensembl" id="ENSSORP00005011671.1"/>
    </source>
</evidence>
<dbReference type="Pfam" id="PF05485">
    <property type="entry name" value="THAP"/>
    <property type="match status" value="1"/>
</dbReference>
<dbReference type="InterPro" id="IPR027806">
    <property type="entry name" value="HARBI1_dom"/>
</dbReference>
<keyword evidence="10" id="KW-1185">Reference proteome</keyword>
<evidence type="ECO:0000256" key="5">
    <source>
        <dbReference type="ARBA" id="ARBA00023125"/>
    </source>
</evidence>
<dbReference type="SUPFAM" id="SSF57716">
    <property type="entry name" value="Glucocorticoid receptor-like (DNA-binding domain)"/>
    <property type="match status" value="1"/>
</dbReference>
<proteinExistence type="predicted"/>
<keyword evidence="4" id="KW-0862">Zinc</keyword>
<evidence type="ECO:0000256" key="1">
    <source>
        <dbReference type="ARBA" id="ARBA00001968"/>
    </source>
</evidence>
<keyword evidence="3 6" id="KW-0863">Zinc-finger</keyword>
<sequence length="395" mass="44528">MVISCCAVHIVNGQGCKVYITFYRIPLEAERRLRWIAAFNRKDWQPSKYSWICSEHFLQAKSVSANVIKVMEKGHEKKRKLESSKREAARALFDLSAENGPILDEAEDEATVSEKGNARDAMCPTDLTSEDVESLQCECQQLQDETFTLKDKLKSSDLFEQASFENKEKLKTFTRLHLFPVFWALVELVKPALKDSTHDTLLTATIDIDATQASSVSCILGYLFHVHCSTASRVFINVINILNDVLVPACMVWPEREDVKISMPMCFRKSFKNCVSVIDCFEIKAEKSKGYEARAKTYSQYKYCNSMKYLIGITPQGVISFISKGWGGGQQIKRLGTTDVERVIGQARSKHSMLKGPVPISLLMTSSEAEYTTMDKIVRVACSLTNLRPTVVPID</sequence>
<protein>
    <recommendedName>
        <fullName evidence="8">THAP-type domain-containing protein</fullName>
    </recommendedName>
</protein>
<keyword evidence="2" id="KW-0479">Metal-binding</keyword>